<dbReference type="Proteomes" id="UP000092574">
    <property type="component" value="Chromosome"/>
</dbReference>
<sequence length="92" mass="10608">MSVHKYEGLTTEWLEMVRDNRKNGGIQHDYDIMIGPVANDDTMVTVNRFVQGIYTAEEAISRLRFSKANDQVTFHTEQAVSCLKLIRRYQVG</sequence>
<dbReference type="InterPro" id="IPR025051">
    <property type="entry name" value="DUF3990"/>
</dbReference>
<evidence type="ECO:0000313" key="2">
    <source>
        <dbReference type="Proteomes" id="UP000092574"/>
    </source>
</evidence>
<keyword evidence="2" id="KW-1185">Reference proteome</keyword>
<name>A0A1C7IG24_9FIRM</name>
<proteinExistence type="predicted"/>
<dbReference type="EMBL" id="CP015405">
    <property type="protein sequence ID" value="ANU78601.2"/>
    <property type="molecule type" value="Genomic_DNA"/>
</dbReference>
<reference evidence="1" key="1">
    <citation type="submission" date="2017-04" db="EMBL/GenBank/DDBJ databases">
        <title>Complete Genome Sequences of Twelve Strains of a Stable Defined Moderately Diverse Mouse Microbiota 2 (sDMDMm2).</title>
        <authorList>
            <person name="Uchimura Y."/>
            <person name="Wyss M."/>
            <person name="Brugiroux S."/>
            <person name="Limenitakis J.P."/>
            <person name="Stecher B."/>
            <person name="McCoy K.D."/>
            <person name="Macpherson A.J."/>
        </authorList>
    </citation>
    <scope>NUCLEOTIDE SEQUENCE</scope>
    <source>
        <strain evidence="1">YL58</strain>
    </source>
</reference>
<dbReference type="AlphaFoldDB" id="A0A1C7IG24"/>
<gene>
    <name evidence="1" type="ORF">A4V09_08310</name>
</gene>
<accession>A0A1C7IG24</accession>
<dbReference type="STRING" id="1796616.A4V09_08310"/>
<dbReference type="Pfam" id="PF13151">
    <property type="entry name" value="DUF3990"/>
    <property type="match status" value="1"/>
</dbReference>
<protein>
    <submittedName>
        <fullName evidence="1">Uncharacterized protein</fullName>
    </submittedName>
</protein>
<dbReference type="KEGG" id="byl:A4V09_08310"/>
<organism evidence="1 2">
    <name type="scientific">Blautia pseudococcoides</name>
    <dbReference type="NCBI Taxonomy" id="1796616"/>
    <lineage>
        <taxon>Bacteria</taxon>
        <taxon>Bacillati</taxon>
        <taxon>Bacillota</taxon>
        <taxon>Clostridia</taxon>
        <taxon>Lachnospirales</taxon>
        <taxon>Lachnospiraceae</taxon>
        <taxon>Blautia</taxon>
    </lineage>
</organism>
<evidence type="ECO:0000313" key="1">
    <source>
        <dbReference type="EMBL" id="ANU78601.2"/>
    </source>
</evidence>